<dbReference type="InterPro" id="IPR037033">
    <property type="entry name" value="DNA-dir_RNAP_su2_hyb_sf"/>
</dbReference>
<dbReference type="InterPro" id="IPR015712">
    <property type="entry name" value="DNA-dir_RNA_pol_su2"/>
</dbReference>
<dbReference type="FunFam" id="3.90.1100.10:FF:000003">
    <property type="entry name" value="DNA-directed RNA polymerase subunit beta"/>
    <property type="match status" value="1"/>
</dbReference>
<feature type="compositionally biased region" description="Polar residues" evidence="12">
    <location>
        <begin position="933"/>
        <end position="946"/>
    </location>
</feature>
<dbReference type="Gene3D" id="3.90.1800.10">
    <property type="entry name" value="RNA polymerase alpha subunit dimerisation domain"/>
    <property type="match status" value="1"/>
</dbReference>
<evidence type="ECO:0000256" key="12">
    <source>
        <dbReference type="SAM" id="MobiDB-lite"/>
    </source>
</evidence>
<keyword evidence="4 11" id="KW-0548">Nucleotidyltransferase</keyword>
<comment type="catalytic activity">
    <reaction evidence="9 11">
        <text>RNA(n) + a ribonucleoside 5'-triphosphate = RNA(n+1) + diphosphate</text>
        <dbReference type="Rhea" id="RHEA:21248"/>
        <dbReference type="Rhea" id="RHEA-COMP:14527"/>
        <dbReference type="Rhea" id="RHEA-COMP:17342"/>
        <dbReference type="ChEBI" id="CHEBI:33019"/>
        <dbReference type="ChEBI" id="CHEBI:61557"/>
        <dbReference type="ChEBI" id="CHEBI:140395"/>
        <dbReference type="EC" id="2.7.7.6"/>
    </reaction>
</comment>
<dbReference type="FunFam" id="3.90.1800.10:FF:000002">
    <property type="entry name" value="DNA-directed RNA polymerase subunit beta"/>
    <property type="match status" value="1"/>
</dbReference>
<evidence type="ECO:0000259" key="16">
    <source>
        <dbReference type="Pfam" id="PF04563"/>
    </source>
</evidence>
<evidence type="ECO:0000259" key="17">
    <source>
        <dbReference type="Pfam" id="PF04565"/>
    </source>
</evidence>
<dbReference type="InterPro" id="IPR014724">
    <property type="entry name" value="RNA_pol_RPB2_OB-fold"/>
</dbReference>
<dbReference type="InterPro" id="IPR007644">
    <property type="entry name" value="RNA_pol_bsu_protrusion"/>
</dbReference>
<evidence type="ECO:0000256" key="8">
    <source>
        <dbReference type="ARBA" id="ARBA00023163"/>
    </source>
</evidence>
<dbReference type="GO" id="GO:0003899">
    <property type="term" value="F:DNA-directed RNA polymerase activity"/>
    <property type="evidence" value="ECO:0007669"/>
    <property type="project" value="UniProtKB-EC"/>
</dbReference>
<gene>
    <name evidence="20" type="ORF">BRAA03T14364Z</name>
</gene>
<evidence type="ECO:0000256" key="9">
    <source>
        <dbReference type="ARBA" id="ARBA00048552"/>
    </source>
</evidence>
<evidence type="ECO:0000259" key="14">
    <source>
        <dbReference type="Pfam" id="PF04560"/>
    </source>
</evidence>
<dbReference type="GO" id="GO:0003677">
    <property type="term" value="F:DNA binding"/>
    <property type="evidence" value="ECO:0007669"/>
    <property type="project" value="InterPro"/>
</dbReference>
<dbReference type="EC" id="2.7.7.6" evidence="11"/>
<evidence type="ECO:0000259" key="13">
    <source>
        <dbReference type="Pfam" id="PF00562"/>
    </source>
</evidence>
<dbReference type="NCBIfam" id="NF007175">
    <property type="entry name" value="PRK09606.1"/>
    <property type="match status" value="1"/>
</dbReference>
<evidence type="ECO:0000256" key="7">
    <source>
        <dbReference type="ARBA" id="ARBA00022833"/>
    </source>
</evidence>
<feature type="domain" description="DNA-directed RNA polymerase subunit 2 hybrid-binding" evidence="13">
    <location>
        <begin position="740"/>
        <end position="1139"/>
    </location>
</feature>
<dbReference type="GO" id="GO:0000428">
    <property type="term" value="C:DNA-directed RNA polymerase complex"/>
    <property type="evidence" value="ECO:0007669"/>
    <property type="project" value="UniProtKB-KW"/>
</dbReference>
<feature type="domain" description="RNA polymerase Rpb2" evidence="14">
    <location>
        <begin position="1141"/>
        <end position="1232"/>
    </location>
</feature>
<feature type="domain" description="RNA polymerase Rpb2" evidence="19">
    <location>
        <begin position="682"/>
        <end position="733"/>
    </location>
</feature>
<keyword evidence="5" id="KW-0479">Metal-binding</keyword>
<evidence type="ECO:0000256" key="3">
    <source>
        <dbReference type="ARBA" id="ARBA00022679"/>
    </source>
</evidence>
<feature type="domain" description="RNA polymerase Rpb2" evidence="18">
    <location>
        <begin position="596"/>
        <end position="657"/>
    </location>
</feature>
<name>A0A3P5ZR14_BRACM</name>
<sequence>MEFNNEYEQEPTYIEDDDDEEITQEDAWAVISAYFEEKGLVRQQLDSFDEFIQNTMQEIVDESADIEIRPESQHNPGQQSDFAETIYKISFGQIYLSKPMMTESDGETATLFPKAARLRNLTYSAPLYVDVSKRVIKKGHDGEEVTETQDFTKVFIGKVPIMLRSSYCTLFQNSEKDLTELGECPYDQGGYFIINGSEKVLIAQEKMSTNHVYVFKKRQPNKYAYVAEVRSMAENQNRPPSTMFVRMLARASAKGGSSGQYIRCTLPYIKAEIPIIIVFRALGFVADKDILEHICYDFADNQMMELLRPSLEEAFVIQNQLVALDYIGKRGQPMGVGVSKEKRIKYARDILQKEMLPHVGVGEFCETKKAYYFGSFVLVEISYVFLMRKLCNTPLRYIIHRLLLCALGRRPEDDRDHYGNKRLDLAGPLLGGLFRMLFRKLTRDVRSYVQKCVDNGKEVNLQFAIKAKTITSGLKYSLATGNWGQANAAGTRAGVSQVLNRLTYASTLSHLRRLNSPIGREGKLAKPRQLHNSQWGMMCPAETPEGQACGLVKNLALMVYITVGSAAYPILEFLEEWGTENFEEISPSVIPQATKIFVNGMWVGVHRDPDMLVKTLRRLRRRVDVNTEVGVVRDIRLKELRIYTDYGRCSRPLFIVDNQRLLIKKKDIYALQQRESAEEDGWHHLVAKGFIEYIDTEEEETTMISMTINDLVQARLRPDEAYSETYTHCEIHPSLILGVCASIIPFPDHNQSPRNTYQSAMGKQAMGIYVTNYQFRMDTLAYVLYYPQKPLVTTRAMEHLHFRQLPAGINAIVAISCYSGYNQEDSVIMNQSSIDRGFFRSLFFRSYRDEEKKMGTLVKEDFGRPDRASTMVRHNLTLATHIFMWCLLLAAFNTLVFLLQGMRHGSYEKLDDDGLAPPGTRVSGEDVIIGKTTPISQDEAQGQSSRYTRRDHSISLRHSETGMVDQVLLTTNADGLRFVKVRVRSVRIPQIGDKFSSRHGQKGTVGMTYTQEDMPWTIEGVTPDIIVNPHAIPSRMTIGQLIECIMGKVAAHMGKEGDATPFTDVTVDNISKALHKCGYQMRGFERMYNGHTGRPLTAMIFLGPTYYQRLKHMVDDKIHSRGRGPVQILTRQPAEGRSRDGGLRFGEMERDCMIAHGAANFLKERLFDQSDAYRVHVCETCGLIAIANLKKNSFECRGCKNKTDIVQVHIPYACKLLFQELMSMAIAPRMLTKGLKSAKGRNSVAVQNRTYELKAESPPHFITMNILRRIPANLFTTRYYYTNRVKKTTLYSKISPLGNPKSSVYPELQNWVHSGNKVSVAELIRIVHDLRRRKRFLHALEVSKWMNETGVCIFSPTEHAVHLDLVGRVHGFVSAEAYFESLKEHHKNDKTHGALLNCYVRQQDVEKSLLHFEKMKELGYASSSLTYNNIMCLYTNIGQHEKVPRVLDEMKEENVAPDNYSFRICINAFGVMNDLEGIGEILRDMETVDWNTYAVAAKFYIDGGDCGKAVELLRMSEDRLESKDGEGYNHLITLYSKLGDKGEVLRLWELEKDACKRRINQDYLTVLQSLVKIDALKEAEEVVKEWEASSGNCYDFRVPSVVIRAYAGRGMEERAEAMLEDLGRRGKGTTPDSWGLVAAAYVEKGVLDSAYKCLKTALGVEAGKRKWRPGVKVVTSVLSWLGDEGSLREVESFVASLRNCMGVNREMYHALVKADIREGGSSVDTLLQRMKEDKIETDEETMAILSARSPC</sequence>
<dbReference type="InterPro" id="IPR037034">
    <property type="entry name" value="RNA_pol_Rpb2_2_sf"/>
</dbReference>
<evidence type="ECO:0000256" key="4">
    <source>
        <dbReference type="ARBA" id="ARBA00022695"/>
    </source>
</evidence>
<dbReference type="InterPro" id="IPR007646">
    <property type="entry name" value="RNA_pol_Rpb2_4"/>
</dbReference>
<dbReference type="FunFam" id="3.90.1110.10:FF:000005">
    <property type="entry name" value="DNA-directed RNA polymerase subunit beta"/>
    <property type="match status" value="1"/>
</dbReference>
<comment type="similarity">
    <text evidence="1 11">Belongs to the RNA polymerase beta chain family.</text>
</comment>
<comment type="function">
    <text evidence="11">DNA-dependent RNA polymerase catalyzes the transcription of DNA into RNA using the four ribonucleoside triphosphates as substrates.</text>
</comment>
<keyword evidence="8 11" id="KW-0804">Transcription</keyword>
<feature type="region of interest" description="Disordered" evidence="12">
    <location>
        <begin position="932"/>
        <end position="951"/>
    </location>
</feature>
<reference evidence="20" key="1">
    <citation type="submission" date="2018-11" db="EMBL/GenBank/DDBJ databases">
        <authorList>
            <consortium name="Genoscope - CEA"/>
            <person name="William W."/>
        </authorList>
    </citation>
    <scope>NUCLEOTIDE SEQUENCE</scope>
</reference>
<dbReference type="InterPro" id="IPR007120">
    <property type="entry name" value="DNA-dir_RNAP_su2_dom"/>
</dbReference>
<accession>A0A3P5ZR14</accession>
<dbReference type="InterPro" id="IPR002885">
    <property type="entry name" value="PPR_rpt"/>
</dbReference>
<dbReference type="InterPro" id="IPR007641">
    <property type="entry name" value="RNA_pol_Rpb2_7"/>
</dbReference>
<evidence type="ECO:0000256" key="2">
    <source>
        <dbReference type="ARBA" id="ARBA00022478"/>
    </source>
</evidence>
<evidence type="ECO:0000256" key="10">
    <source>
        <dbReference type="PROSITE-ProRule" id="PRU00708"/>
    </source>
</evidence>
<dbReference type="GO" id="GO:0032549">
    <property type="term" value="F:ribonucleoside binding"/>
    <property type="evidence" value="ECO:0007669"/>
    <property type="project" value="InterPro"/>
</dbReference>
<dbReference type="Pfam" id="PF04561">
    <property type="entry name" value="RNA_pol_Rpb2_2"/>
    <property type="match status" value="2"/>
</dbReference>
<protein>
    <recommendedName>
        <fullName evidence="11">DNA-directed RNA polymerase subunit beta</fullName>
        <ecNumber evidence="11">2.7.7.6</ecNumber>
    </recommendedName>
</protein>
<dbReference type="Pfam" id="PF04560">
    <property type="entry name" value="RNA_pol_Rpb2_7"/>
    <property type="match status" value="1"/>
</dbReference>
<feature type="repeat" description="PPR" evidence="10">
    <location>
        <begin position="1423"/>
        <end position="1457"/>
    </location>
</feature>
<dbReference type="PROSITE" id="PS01166">
    <property type="entry name" value="RNA_POL_BETA"/>
    <property type="match status" value="1"/>
</dbReference>
<dbReference type="FunFam" id="1.25.40.10:FF:001627">
    <property type="entry name" value="Pentatricopeptide repeat-containing protein, mitochondrial"/>
    <property type="match status" value="1"/>
</dbReference>
<feature type="domain" description="RNA polymerase Rpb2" evidence="17">
    <location>
        <begin position="497"/>
        <end position="561"/>
    </location>
</feature>
<keyword evidence="2 11" id="KW-0240">DNA-directed RNA polymerase</keyword>
<feature type="domain" description="RNA polymerase Rpb2" evidence="15">
    <location>
        <begin position="396"/>
        <end position="424"/>
    </location>
</feature>
<evidence type="ECO:0000256" key="1">
    <source>
        <dbReference type="ARBA" id="ARBA00006835"/>
    </source>
</evidence>
<evidence type="ECO:0000259" key="15">
    <source>
        <dbReference type="Pfam" id="PF04561"/>
    </source>
</evidence>
<feature type="domain" description="RNA polymerase beta subunit protrusion" evidence="16">
    <location>
        <begin position="39"/>
        <end position="472"/>
    </location>
</feature>
<dbReference type="Gene3D" id="2.40.50.150">
    <property type="match status" value="1"/>
</dbReference>
<keyword evidence="6" id="KW-0677">Repeat</keyword>
<dbReference type="InterPro" id="IPR007121">
    <property type="entry name" value="RNA_pol_bsu_CS"/>
</dbReference>
<dbReference type="FunFam" id="3.90.1100.10:FF:000005">
    <property type="entry name" value="DNA-directed RNA polymerase subunit beta"/>
    <property type="match status" value="1"/>
</dbReference>
<dbReference type="Pfam" id="PF01535">
    <property type="entry name" value="PPR"/>
    <property type="match status" value="1"/>
</dbReference>
<evidence type="ECO:0000256" key="5">
    <source>
        <dbReference type="ARBA" id="ARBA00022723"/>
    </source>
</evidence>
<dbReference type="Gene3D" id="3.90.1100.10">
    <property type="match status" value="1"/>
</dbReference>
<dbReference type="NCBIfam" id="TIGR00756">
    <property type="entry name" value="PPR"/>
    <property type="match status" value="1"/>
</dbReference>
<evidence type="ECO:0000256" key="11">
    <source>
        <dbReference type="RuleBase" id="RU363031"/>
    </source>
</evidence>
<keyword evidence="7" id="KW-0862">Zinc</keyword>
<dbReference type="GO" id="GO:0006351">
    <property type="term" value="P:DNA-templated transcription"/>
    <property type="evidence" value="ECO:0007669"/>
    <property type="project" value="InterPro"/>
</dbReference>
<keyword evidence="3 11" id="KW-0808">Transferase</keyword>
<evidence type="ECO:0000259" key="18">
    <source>
        <dbReference type="Pfam" id="PF04566"/>
    </source>
</evidence>
<dbReference type="Pfam" id="PF04567">
    <property type="entry name" value="RNA_pol_Rpb2_5"/>
    <property type="match status" value="1"/>
</dbReference>
<feature type="repeat" description="PPR" evidence="10">
    <location>
        <begin position="1388"/>
        <end position="1422"/>
    </location>
</feature>
<dbReference type="PROSITE" id="PS51375">
    <property type="entry name" value="PPR"/>
    <property type="match status" value="2"/>
</dbReference>
<evidence type="ECO:0000259" key="19">
    <source>
        <dbReference type="Pfam" id="PF04567"/>
    </source>
</evidence>
<dbReference type="CDD" id="cd00653">
    <property type="entry name" value="RNA_pol_B_RPB2"/>
    <property type="match status" value="1"/>
</dbReference>
<dbReference type="InterPro" id="IPR007647">
    <property type="entry name" value="RNA_pol_Rpb2_5"/>
</dbReference>
<dbReference type="Pfam" id="PF04563">
    <property type="entry name" value="RNA_pol_Rpb2_1"/>
    <property type="match status" value="1"/>
</dbReference>
<dbReference type="SUPFAM" id="SSF64484">
    <property type="entry name" value="beta and beta-prime subunits of DNA dependent RNA-polymerase"/>
    <property type="match status" value="1"/>
</dbReference>
<dbReference type="FunFam" id="3.90.1070.20:FF:000001">
    <property type="entry name" value="DNA-directed RNA polymerase subunit beta"/>
    <property type="match status" value="1"/>
</dbReference>
<organism evidence="20">
    <name type="scientific">Brassica campestris</name>
    <name type="common">Field mustard</name>
    <dbReference type="NCBI Taxonomy" id="3711"/>
    <lineage>
        <taxon>Eukaryota</taxon>
        <taxon>Viridiplantae</taxon>
        <taxon>Streptophyta</taxon>
        <taxon>Embryophyta</taxon>
        <taxon>Tracheophyta</taxon>
        <taxon>Spermatophyta</taxon>
        <taxon>Magnoliopsida</taxon>
        <taxon>eudicotyledons</taxon>
        <taxon>Gunneridae</taxon>
        <taxon>Pentapetalae</taxon>
        <taxon>rosids</taxon>
        <taxon>malvids</taxon>
        <taxon>Brassicales</taxon>
        <taxon>Brassicaceae</taxon>
        <taxon>Brassiceae</taxon>
        <taxon>Brassica</taxon>
    </lineage>
</organism>
<dbReference type="InterPro" id="IPR007642">
    <property type="entry name" value="RNA_pol_Rpb2_2"/>
</dbReference>
<feature type="domain" description="RNA polymerase Rpb2" evidence="15">
    <location>
        <begin position="209"/>
        <end position="377"/>
    </location>
</feature>
<dbReference type="Pfam" id="PF00562">
    <property type="entry name" value="RNA_pol_Rpb2_6"/>
    <property type="match status" value="1"/>
</dbReference>
<dbReference type="EMBL" id="LR031572">
    <property type="protein sequence ID" value="VDC83146.1"/>
    <property type="molecule type" value="Genomic_DNA"/>
</dbReference>
<dbReference type="PANTHER" id="PTHR20856">
    <property type="entry name" value="DNA-DIRECTED RNA POLYMERASE I SUBUNIT 2"/>
    <property type="match status" value="1"/>
</dbReference>
<dbReference type="Pfam" id="PF04566">
    <property type="entry name" value="RNA_pol_Rpb2_4"/>
    <property type="match status" value="1"/>
</dbReference>
<dbReference type="Pfam" id="PF13041">
    <property type="entry name" value="PPR_2"/>
    <property type="match status" value="1"/>
</dbReference>
<dbReference type="Gene3D" id="2.40.270.10">
    <property type="entry name" value="DNA-directed RNA polymerase, subunit 2, domain 6"/>
    <property type="match status" value="1"/>
</dbReference>
<dbReference type="Gene3D" id="3.90.1110.10">
    <property type="entry name" value="RNA polymerase Rpb2, domain 2"/>
    <property type="match status" value="1"/>
</dbReference>
<dbReference type="GO" id="GO:0046872">
    <property type="term" value="F:metal ion binding"/>
    <property type="evidence" value="ECO:0007669"/>
    <property type="project" value="UniProtKB-KW"/>
</dbReference>
<proteinExistence type="inferred from homology"/>
<dbReference type="InterPro" id="IPR011990">
    <property type="entry name" value="TPR-like_helical_dom_sf"/>
</dbReference>
<dbReference type="Gene3D" id="1.25.40.10">
    <property type="entry name" value="Tetratricopeptide repeat domain"/>
    <property type="match status" value="2"/>
</dbReference>
<dbReference type="Pfam" id="PF04565">
    <property type="entry name" value="RNA_pol_Rpb2_3"/>
    <property type="match status" value="1"/>
</dbReference>
<dbReference type="InterPro" id="IPR007645">
    <property type="entry name" value="RNA_pol_Rpb2_3"/>
</dbReference>
<evidence type="ECO:0000256" key="6">
    <source>
        <dbReference type="ARBA" id="ARBA00022737"/>
    </source>
</evidence>
<evidence type="ECO:0000313" key="20">
    <source>
        <dbReference type="EMBL" id="VDC83146.1"/>
    </source>
</evidence>